<dbReference type="SMART" id="SM00421">
    <property type="entry name" value="HTH_LUXR"/>
    <property type="match status" value="1"/>
</dbReference>
<evidence type="ECO:0000259" key="5">
    <source>
        <dbReference type="PROSITE" id="PS50110"/>
    </source>
</evidence>
<evidence type="ECO:0000256" key="1">
    <source>
        <dbReference type="ARBA" id="ARBA00022553"/>
    </source>
</evidence>
<dbReference type="Gene3D" id="3.40.50.2300">
    <property type="match status" value="1"/>
</dbReference>
<reference evidence="6 7" key="1">
    <citation type="journal article" date="2015" name="Int. J. Syst. Evol. Microbiol.">
        <title>Carboxylicivirga linearis sp. nov., isolated from a sea cucumber culture pond.</title>
        <authorList>
            <person name="Wang F.Q."/>
            <person name="Zhou Y.X."/>
            <person name="Lin X.Z."/>
            <person name="Chen G.J."/>
            <person name="Du Z.J."/>
        </authorList>
    </citation>
    <scope>NUCLEOTIDE SEQUENCE [LARGE SCALE GENOMIC DNA]</scope>
    <source>
        <strain evidence="6 7">FB218</strain>
    </source>
</reference>
<dbReference type="Pfam" id="PF00196">
    <property type="entry name" value="GerE"/>
    <property type="match status" value="1"/>
</dbReference>
<keyword evidence="1 3" id="KW-0597">Phosphoprotein</keyword>
<dbReference type="SMART" id="SM00448">
    <property type="entry name" value="REC"/>
    <property type="match status" value="1"/>
</dbReference>
<evidence type="ECO:0000313" key="7">
    <source>
        <dbReference type="Proteomes" id="UP000708576"/>
    </source>
</evidence>
<evidence type="ECO:0000256" key="3">
    <source>
        <dbReference type="PROSITE-ProRule" id="PRU00169"/>
    </source>
</evidence>
<feature type="domain" description="HTH luxR-type" evidence="4">
    <location>
        <begin position="154"/>
        <end position="219"/>
    </location>
</feature>
<dbReference type="Proteomes" id="UP000708576">
    <property type="component" value="Unassembled WGS sequence"/>
</dbReference>
<dbReference type="InterPro" id="IPR011006">
    <property type="entry name" value="CheY-like_superfamily"/>
</dbReference>
<dbReference type="InterPro" id="IPR051015">
    <property type="entry name" value="EvgA-like"/>
</dbReference>
<keyword evidence="7" id="KW-1185">Reference proteome</keyword>
<dbReference type="Gene3D" id="1.10.10.10">
    <property type="entry name" value="Winged helix-like DNA-binding domain superfamily/Winged helix DNA-binding domain"/>
    <property type="match status" value="1"/>
</dbReference>
<evidence type="ECO:0000313" key="6">
    <source>
        <dbReference type="EMBL" id="MBS2099409.1"/>
    </source>
</evidence>
<comment type="caution">
    <text evidence="6">The sequence shown here is derived from an EMBL/GenBank/DDBJ whole genome shotgun (WGS) entry which is preliminary data.</text>
</comment>
<feature type="domain" description="Response regulatory" evidence="5">
    <location>
        <begin position="14"/>
        <end position="130"/>
    </location>
</feature>
<dbReference type="PROSITE" id="PS00622">
    <property type="entry name" value="HTH_LUXR_1"/>
    <property type="match status" value="1"/>
</dbReference>
<dbReference type="InterPro" id="IPR001789">
    <property type="entry name" value="Sig_transdc_resp-reg_receiver"/>
</dbReference>
<dbReference type="CDD" id="cd06170">
    <property type="entry name" value="LuxR_C_like"/>
    <property type="match status" value="1"/>
</dbReference>
<dbReference type="CDD" id="cd17535">
    <property type="entry name" value="REC_NarL-like"/>
    <property type="match status" value="1"/>
</dbReference>
<dbReference type="InterPro" id="IPR036388">
    <property type="entry name" value="WH-like_DNA-bd_sf"/>
</dbReference>
<dbReference type="RefSeq" id="WP_212216653.1">
    <property type="nucleotide sequence ID" value="NZ_JAGUCO010000011.1"/>
</dbReference>
<dbReference type="SUPFAM" id="SSF52172">
    <property type="entry name" value="CheY-like"/>
    <property type="match status" value="1"/>
</dbReference>
<keyword evidence="2" id="KW-0238">DNA-binding</keyword>
<dbReference type="Pfam" id="PF00072">
    <property type="entry name" value="Response_reg"/>
    <property type="match status" value="1"/>
</dbReference>
<feature type="modified residue" description="4-aspartylphosphate" evidence="3">
    <location>
        <position position="65"/>
    </location>
</feature>
<name>A0ABS5JX58_9BACT</name>
<dbReference type="InterPro" id="IPR058245">
    <property type="entry name" value="NreC/VraR/RcsB-like_REC"/>
</dbReference>
<gene>
    <name evidence="6" type="ORF">KEM10_14030</name>
</gene>
<dbReference type="PRINTS" id="PR00038">
    <property type="entry name" value="HTHLUXR"/>
</dbReference>
<dbReference type="PANTHER" id="PTHR45566:SF2">
    <property type="entry name" value="NARL SUBFAMILY"/>
    <property type="match status" value="1"/>
</dbReference>
<evidence type="ECO:0000259" key="4">
    <source>
        <dbReference type="PROSITE" id="PS50043"/>
    </source>
</evidence>
<proteinExistence type="predicted"/>
<dbReference type="PANTHER" id="PTHR45566">
    <property type="entry name" value="HTH-TYPE TRANSCRIPTIONAL REGULATOR YHJB-RELATED"/>
    <property type="match status" value="1"/>
</dbReference>
<evidence type="ECO:0000256" key="2">
    <source>
        <dbReference type="ARBA" id="ARBA00023125"/>
    </source>
</evidence>
<organism evidence="6 7">
    <name type="scientific">Carboxylicivirga linearis</name>
    <dbReference type="NCBI Taxonomy" id="1628157"/>
    <lineage>
        <taxon>Bacteria</taxon>
        <taxon>Pseudomonadati</taxon>
        <taxon>Bacteroidota</taxon>
        <taxon>Bacteroidia</taxon>
        <taxon>Marinilabiliales</taxon>
        <taxon>Marinilabiliaceae</taxon>
        <taxon>Carboxylicivirga</taxon>
    </lineage>
</organism>
<protein>
    <submittedName>
        <fullName evidence="6">Response regulator transcription factor</fullName>
    </submittedName>
</protein>
<dbReference type="PROSITE" id="PS50043">
    <property type="entry name" value="HTH_LUXR_2"/>
    <property type="match status" value="1"/>
</dbReference>
<sequence>MERSESNTIPVSKSIVIVDDQNLFAEGISKIISGIDHVKVIATLDSGENIADKLSILNPDVLFLDLNLPGKNGLEILKDIRFRFPKIVIAILTMYEDAYLIKKIKENRANAYLSKKASIDELKQVIFSSTDDSFFTSGNVETPDNKSFELAEDSFTIKAQITQREKEIIRLIVDGRSTEEISEMLIISYETVKSHRKNIFRKLNLNKVTELIKYAYEHQLL</sequence>
<accession>A0ABS5JX58</accession>
<dbReference type="InterPro" id="IPR000792">
    <property type="entry name" value="Tscrpt_reg_LuxR_C"/>
</dbReference>
<dbReference type="EMBL" id="JAGUCO010000011">
    <property type="protein sequence ID" value="MBS2099409.1"/>
    <property type="molecule type" value="Genomic_DNA"/>
</dbReference>
<dbReference type="SUPFAM" id="SSF46894">
    <property type="entry name" value="C-terminal effector domain of the bipartite response regulators"/>
    <property type="match status" value="1"/>
</dbReference>
<dbReference type="InterPro" id="IPR016032">
    <property type="entry name" value="Sig_transdc_resp-reg_C-effctor"/>
</dbReference>
<dbReference type="PROSITE" id="PS50110">
    <property type="entry name" value="RESPONSE_REGULATORY"/>
    <property type="match status" value="1"/>
</dbReference>